<name>A0A5B8UHE0_9BACT</name>
<dbReference type="RefSeq" id="WP_146785272.1">
    <property type="nucleotide sequence ID" value="NZ_BAABIO010000001.1"/>
</dbReference>
<evidence type="ECO:0000313" key="2">
    <source>
        <dbReference type="EMBL" id="QEC55832.1"/>
    </source>
</evidence>
<keyword evidence="3" id="KW-1185">Reference proteome</keyword>
<keyword evidence="1" id="KW-0812">Transmembrane</keyword>
<keyword evidence="1" id="KW-0472">Membrane</keyword>
<dbReference type="AlphaFoldDB" id="A0A5B8UHE0"/>
<feature type="transmembrane region" description="Helical" evidence="1">
    <location>
        <begin position="6"/>
        <end position="22"/>
    </location>
</feature>
<keyword evidence="1" id="KW-1133">Transmembrane helix</keyword>
<feature type="transmembrane region" description="Helical" evidence="1">
    <location>
        <begin position="29"/>
        <end position="45"/>
    </location>
</feature>
<accession>A0A5B8UHE0</accession>
<dbReference type="Proteomes" id="UP000321204">
    <property type="component" value="Chromosome"/>
</dbReference>
<organism evidence="2 3">
    <name type="scientific">Flavisolibacter ginsenosidimutans</name>
    <dbReference type="NCBI Taxonomy" id="661481"/>
    <lineage>
        <taxon>Bacteria</taxon>
        <taxon>Pseudomonadati</taxon>
        <taxon>Bacteroidota</taxon>
        <taxon>Chitinophagia</taxon>
        <taxon>Chitinophagales</taxon>
        <taxon>Chitinophagaceae</taxon>
        <taxon>Flavisolibacter</taxon>
    </lineage>
</organism>
<evidence type="ECO:0000256" key="1">
    <source>
        <dbReference type="SAM" id="Phobius"/>
    </source>
</evidence>
<evidence type="ECO:0000313" key="3">
    <source>
        <dbReference type="Proteomes" id="UP000321204"/>
    </source>
</evidence>
<feature type="transmembrane region" description="Helical" evidence="1">
    <location>
        <begin position="60"/>
        <end position="82"/>
    </location>
</feature>
<reference evidence="2 3" key="1">
    <citation type="journal article" date="2015" name="Int. J. Syst. Evol. Microbiol.">
        <title>Flavisolibacter ginsenosidimutans sp. nov., with ginsenoside-converting activity isolated from soil used for cultivating ginseng.</title>
        <authorList>
            <person name="Zhao Y."/>
            <person name="Liu Q."/>
            <person name="Kang M.S."/>
            <person name="Jin F."/>
            <person name="Yu H."/>
            <person name="Im W.T."/>
        </authorList>
    </citation>
    <scope>NUCLEOTIDE SEQUENCE [LARGE SCALE GENOMIC DNA]</scope>
    <source>
        <strain evidence="2 3">Gsoil 636</strain>
    </source>
</reference>
<protein>
    <submittedName>
        <fullName evidence="2">Uncharacterized protein</fullName>
    </submittedName>
</protein>
<gene>
    <name evidence="2" type="ORF">FSB75_07970</name>
</gene>
<dbReference type="OrthoDB" id="679821at2"/>
<dbReference type="KEGG" id="fgg:FSB75_07970"/>
<sequence length="134" mass="15841">MLFASAVFLVFIISYYLTVKFRNIDSIPIGFETILILIFSFYYLYEEMNDSSTLFIYSKYTFWVIIGIVLYLAGSFFIYIFAGSFLTKTEIREYWFITNIFTIIKNIFFCIGILIHTKPSKNKLNYHLDLSSLN</sequence>
<feature type="transmembrane region" description="Helical" evidence="1">
    <location>
        <begin position="94"/>
        <end position="115"/>
    </location>
</feature>
<dbReference type="EMBL" id="CP042433">
    <property type="protein sequence ID" value="QEC55832.1"/>
    <property type="molecule type" value="Genomic_DNA"/>
</dbReference>
<proteinExistence type="predicted"/>